<dbReference type="PANTHER" id="PTHR43697:SF1">
    <property type="entry name" value="SERINE--TRNA LIGASE"/>
    <property type="match status" value="1"/>
</dbReference>
<dbReference type="Gene3D" id="3.30.930.10">
    <property type="entry name" value="Bira Bifunctional Protein, Domain 2"/>
    <property type="match status" value="1"/>
</dbReference>
<feature type="binding site" evidence="16">
    <location>
        <begin position="344"/>
        <end position="347"/>
    </location>
    <ligand>
        <name>ATP</name>
        <dbReference type="ChEBI" id="CHEBI:30616"/>
    </ligand>
</feature>
<feature type="binding site" evidence="15">
    <location>
        <position position="280"/>
    </location>
    <ligand>
        <name>L-serine</name>
        <dbReference type="ChEBI" id="CHEBI:33384"/>
    </ligand>
</feature>
<comment type="catalytic activity">
    <reaction evidence="12">
        <text>tRNA(Sec) + L-serine + ATP = L-seryl-tRNA(Sec) + AMP + diphosphate + H(+)</text>
        <dbReference type="Rhea" id="RHEA:42580"/>
        <dbReference type="Rhea" id="RHEA-COMP:9742"/>
        <dbReference type="Rhea" id="RHEA-COMP:10128"/>
        <dbReference type="ChEBI" id="CHEBI:15378"/>
        <dbReference type="ChEBI" id="CHEBI:30616"/>
        <dbReference type="ChEBI" id="CHEBI:33019"/>
        <dbReference type="ChEBI" id="CHEBI:33384"/>
        <dbReference type="ChEBI" id="CHEBI:78442"/>
        <dbReference type="ChEBI" id="CHEBI:78533"/>
        <dbReference type="ChEBI" id="CHEBI:456215"/>
        <dbReference type="EC" id="6.1.1.11"/>
    </reaction>
</comment>
<evidence type="ECO:0000256" key="13">
    <source>
        <dbReference type="ARBA" id="ARBA00048823"/>
    </source>
</evidence>
<dbReference type="InterPro" id="IPR002314">
    <property type="entry name" value="aa-tRNA-synt_IIb"/>
</dbReference>
<dbReference type="NCBIfam" id="TIGR00414">
    <property type="entry name" value="serS"/>
    <property type="match status" value="1"/>
</dbReference>
<dbReference type="Pfam" id="PF02403">
    <property type="entry name" value="Seryl_tRNA_N"/>
    <property type="match status" value="1"/>
</dbReference>
<keyword evidence="9" id="KW-0648">Protein biosynthesis</keyword>
<evidence type="ECO:0000256" key="12">
    <source>
        <dbReference type="ARBA" id="ARBA00047929"/>
    </source>
</evidence>
<dbReference type="InterPro" id="IPR006195">
    <property type="entry name" value="aa-tRNA-synth_II"/>
</dbReference>
<gene>
    <name evidence="19" type="ORF">UX56_C0014G0010</name>
</gene>
<dbReference type="Gene3D" id="1.10.287.40">
    <property type="entry name" value="Serine-tRNA synthetase, tRNA binding domain"/>
    <property type="match status" value="1"/>
</dbReference>
<dbReference type="GO" id="GO:0004828">
    <property type="term" value="F:serine-tRNA ligase activity"/>
    <property type="evidence" value="ECO:0007669"/>
    <property type="project" value="UniProtKB-UniRule"/>
</dbReference>
<comment type="similarity">
    <text evidence="3">Belongs to the class-II aminoacyl-tRNA synthetase family. Type-1 seryl-tRNA synthetase subfamily.</text>
</comment>
<feature type="binding site" evidence="15">
    <location>
        <position position="257"/>
    </location>
    <ligand>
        <name>L-serine</name>
        <dbReference type="ChEBI" id="CHEBI:33384"/>
    </ligand>
</feature>
<dbReference type="AlphaFoldDB" id="A0A0G1SIM8"/>
<evidence type="ECO:0000256" key="4">
    <source>
        <dbReference type="ARBA" id="ARBA00012840"/>
    </source>
</evidence>
<keyword evidence="17" id="KW-0175">Coiled coil</keyword>
<feature type="domain" description="Aminoacyl-transfer RNA synthetases class-II family profile" evidence="18">
    <location>
        <begin position="184"/>
        <end position="349"/>
    </location>
</feature>
<feature type="binding site" evidence="16">
    <location>
        <begin position="273"/>
        <end position="276"/>
    </location>
    <ligand>
        <name>ATP</name>
        <dbReference type="ChEBI" id="CHEBI:30616"/>
    </ligand>
</feature>
<feature type="binding site" evidence="16">
    <location>
        <begin position="257"/>
        <end position="259"/>
    </location>
    <ligand>
        <name>ATP</name>
        <dbReference type="ChEBI" id="CHEBI:30616"/>
    </ligand>
</feature>
<comment type="caution">
    <text evidence="19">The sequence shown here is derived from an EMBL/GenBank/DDBJ whole genome shotgun (WGS) entry which is preliminary data.</text>
</comment>
<evidence type="ECO:0000256" key="14">
    <source>
        <dbReference type="NCBIfam" id="TIGR00414"/>
    </source>
</evidence>
<proteinExistence type="inferred from homology"/>
<protein>
    <recommendedName>
        <fullName evidence="11 14">Serine--tRNA ligase</fullName>
        <ecNumber evidence="4 14">6.1.1.11</ecNumber>
    </recommendedName>
</protein>
<dbReference type="PROSITE" id="PS50862">
    <property type="entry name" value="AA_TRNA_LIGASE_II"/>
    <property type="match status" value="1"/>
</dbReference>
<reference evidence="19 20" key="1">
    <citation type="journal article" date="2015" name="Nature">
        <title>rRNA introns, odd ribosomes, and small enigmatic genomes across a large radiation of phyla.</title>
        <authorList>
            <person name="Brown C.T."/>
            <person name="Hug L.A."/>
            <person name="Thomas B.C."/>
            <person name="Sharon I."/>
            <person name="Castelle C.J."/>
            <person name="Singh A."/>
            <person name="Wilkins M.J."/>
            <person name="Williams K.H."/>
            <person name="Banfield J.F."/>
        </authorList>
    </citation>
    <scope>NUCLEOTIDE SEQUENCE [LARGE SCALE GENOMIC DNA]</scope>
</reference>
<dbReference type="EMBL" id="LCMR01000014">
    <property type="protein sequence ID" value="KKU41928.1"/>
    <property type="molecule type" value="Genomic_DNA"/>
</dbReference>
<keyword evidence="8 16" id="KW-0067">ATP-binding</keyword>
<evidence type="ECO:0000256" key="5">
    <source>
        <dbReference type="ARBA" id="ARBA00022490"/>
    </source>
</evidence>
<evidence type="ECO:0000256" key="6">
    <source>
        <dbReference type="ARBA" id="ARBA00022598"/>
    </source>
</evidence>
<keyword evidence="7" id="KW-0547">Nucleotide-binding</keyword>
<dbReference type="PRINTS" id="PR00981">
    <property type="entry name" value="TRNASYNTHSER"/>
</dbReference>
<keyword evidence="6 19" id="KW-0436">Ligase</keyword>
<dbReference type="Pfam" id="PF00587">
    <property type="entry name" value="tRNA-synt_2b"/>
    <property type="match status" value="1"/>
</dbReference>
<evidence type="ECO:0000256" key="10">
    <source>
        <dbReference type="ARBA" id="ARBA00023146"/>
    </source>
</evidence>
<dbReference type="Proteomes" id="UP000034391">
    <property type="component" value="Unassembled WGS sequence"/>
</dbReference>
<dbReference type="PATRIC" id="fig|1618623.3.peg.245"/>
<comment type="catalytic activity">
    <reaction evidence="13">
        <text>tRNA(Ser) + L-serine + ATP = L-seryl-tRNA(Ser) + AMP + diphosphate + H(+)</text>
        <dbReference type="Rhea" id="RHEA:12292"/>
        <dbReference type="Rhea" id="RHEA-COMP:9669"/>
        <dbReference type="Rhea" id="RHEA-COMP:9703"/>
        <dbReference type="ChEBI" id="CHEBI:15378"/>
        <dbReference type="ChEBI" id="CHEBI:30616"/>
        <dbReference type="ChEBI" id="CHEBI:33019"/>
        <dbReference type="ChEBI" id="CHEBI:33384"/>
        <dbReference type="ChEBI" id="CHEBI:78442"/>
        <dbReference type="ChEBI" id="CHEBI:78533"/>
        <dbReference type="ChEBI" id="CHEBI:456215"/>
        <dbReference type="EC" id="6.1.1.11"/>
    </reaction>
</comment>
<dbReference type="InterPro" id="IPR015866">
    <property type="entry name" value="Ser-tRNA-synth_1_N"/>
</dbReference>
<dbReference type="InterPro" id="IPR042103">
    <property type="entry name" value="SerRS_1_N_sf"/>
</dbReference>
<evidence type="ECO:0000256" key="3">
    <source>
        <dbReference type="ARBA" id="ARBA00010728"/>
    </source>
</evidence>
<dbReference type="EC" id="6.1.1.11" evidence="4 14"/>
<dbReference type="PANTHER" id="PTHR43697">
    <property type="entry name" value="SERYL-TRNA SYNTHETASE"/>
    <property type="match status" value="1"/>
</dbReference>
<keyword evidence="10" id="KW-0030">Aminoacyl-tRNA synthetase</keyword>
<dbReference type="GO" id="GO:0005737">
    <property type="term" value="C:cytoplasm"/>
    <property type="evidence" value="ECO:0007669"/>
    <property type="project" value="UniProtKB-SubCell"/>
</dbReference>
<evidence type="ECO:0000256" key="8">
    <source>
        <dbReference type="ARBA" id="ARBA00022840"/>
    </source>
</evidence>
<name>A0A0G1SIM8_9BACT</name>
<feature type="coiled-coil region" evidence="17">
    <location>
        <begin position="30"/>
        <end position="57"/>
    </location>
</feature>
<dbReference type="GO" id="GO:0005524">
    <property type="term" value="F:ATP binding"/>
    <property type="evidence" value="ECO:0007669"/>
    <property type="project" value="UniProtKB-KW"/>
</dbReference>
<dbReference type="InterPro" id="IPR002317">
    <property type="entry name" value="Ser-tRNA-ligase_type_1"/>
</dbReference>
<dbReference type="PIRSF" id="PIRSF001529">
    <property type="entry name" value="Ser-tRNA-synth_IIa"/>
    <property type="match status" value="1"/>
</dbReference>
<organism evidence="19 20">
    <name type="scientific">Candidatus Azambacteria bacterium GW2011_GWD2_46_48</name>
    <dbReference type="NCBI Taxonomy" id="1618623"/>
    <lineage>
        <taxon>Bacteria</taxon>
        <taxon>Candidatus Azamiibacteriota</taxon>
    </lineage>
</organism>
<evidence type="ECO:0000256" key="1">
    <source>
        <dbReference type="ARBA" id="ARBA00004496"/>
    </source>
</evidence>
<evidence type="ECO:0000256" key="15">
    <source>
        <dbReference type="PIRSR" id="PIRSR001529-1"/>
    </source>
</evidence>
<dbReference type="InterPro" id="IPR010978">
    <property type="entry name" value="tRNA-bd_arm"/>
</dbReference>
<evidence type="ECO:0000256" key="2">
    <source>
        <dbReference type="ARBA" id="ARBA00005045"/>
    </source>
</evidence>
<evidence type="ECO:0000259" key="18">
    <source>
        <dbReference type="PROSITE" id="PS50862"/>
    </source>
</evidence>
<dbReference type="SUPFAM" id="SSF46589">
    <property type="entry name" value="tRNA-binding arm"/>
    <property type="match status" value="1"/>
</dbReference>
<dbReference type="InterPro" id="IPR045864">
    <property type="entry name" value="aa-tRNA-synth_II/BPL/LPL"/>
</dbReference>
<evidence type="ECO:0000256" key="7">
    <source>
        <dbReference type="ARBA" id="ARBA00022741"/>
    </source>
</evidence>
<evidence type="ECO:0000313" key="19">
    <source>
        <dbReference type="EMBL" id="KKU41928.1"/>
    </source>
</evidence>
<comment type="subcellular location">
    <subcellularLocation>
        <location evidence="1">Cytoplasm</location>
    </subcellularLocation>
</comment>
<sequence length="349" mass="40017">MINLELLRTSPEKIKEGLKKRNMKLDIEPILELDKKHRELLTQVEQLRHEQNQLSKEIGHVTGEEWTAMIKQMKALKTRLKELGPELGLLEEALRNALQSIPNLPAADAPVGRDESENAVAREVGKKPAFDFKPKDYLTLANGLIDTERSAKVAGSRFAYVFGDLARMEFALVNLAFDTLIPHGFIPVNPPVMIKPKVYEGMGRLAGDQKEERYYLSKDDLYLVGSAEHTIGPIHMDEIFDAADLPRRYVGFSTCFRREAGSYGKDTKGILRVHQFDKVEMFVFSLPENSEEEHRFLLSRQEELMQLLKLPYRVVQICTGDMGFTDAKQYDIETWLPGQNQYRETHSWH</sequence>
<comment type="pathway">
    <text evidence="2">Aminoacyl-tRNA biosynthesis; selenocysteinyl-tRNA(Sec) biosynthesis; L-seryl-tRNA(Sec) from L-serine and tRNA(Sec): step 1/1.</text>
</comment>
<accession>A0A0G1SIM8</accession>
<dbReference type="SUPFAM" id="SSF55681">
    <property type="entry name" value="Class II aaRS and biotin synthetases"/>
    <property type="match status" value="1"/>
</dbReference>
<keyword evidence="5" id="KW-0963">Cytoplasm</keyword>
<evidence type="ECO:0000256" key="9">
    <source>
        <dbReference type="ARBA" id="ARBA00022917"/>
    </source>
</evidence>
<evidence type="ECO:0000313" key="20">
    <source>
        <dbReference type="Proteomes" id="UP000034391"/>
    </source>
</evidence>
<dbReference type="GO" id="GO:0006434">
    <property type="term" value="P:seryl-tRNA aminoacylation"/>
    <property type="evidence" value="ECO:0007669"/>
    <property type="project" value="UniProtKB-UniRule"/>
</dbReference>
<evidence type="ECO:0000256" key="11">
    <source>
        <dbReference type="ARBA" id="ARBA00039158"/>
    </source>
</evidence>
<evidence type="ECO:0000256" key="16">
    <source>
        <dbReference type="PIRSR" id="PIRSR001529-2"/>
    </source>
</evidence>
<evidence type="ECO:0000256" key="17">
    <source>
        <dbReference type="SAM" id="Coils"/>
    </source>
</evidence>